<evidence type="ECO:0000313" key="4">
    <source>
        <dbReference type="EMBL" id="MTH53459.1"/>
    </source>
</evidence>
<evidence type="ECO:0000259" key="3">
    <source>
        <dbReference type="Pfam" id="PF02525"/>
    </source>
</evidence>
<dbReference type="Pfam" id="PF02525">
    <property type="entry name" value="Flavodoxin_2"/>
    <property type="match status" value="1"/>
</dbReference>
<reference evidence="4 5" key="1">
    <citation type="journal article" date="2017" name="Int. J. Syst. Evol. Microbiol.">
        <title>Bacillus mangrovi sp. nov., isolated from a sediment sample from a mangrove forest.</title>
        <authorList>
            <person name="Gupta V."/>
            <person name="Singh P.K."/>
            <person name="Korpole S."/>
            <person name="Tanuku N.R.S."/>
            <person name="Pinnaka A.K."/>
        </authorList>
    </citation>
    <scope>NUCLEOTIDE SEQUENCE [LARGE SCALE GENOMIC DNA]</scope>
    <source>
        <strain evidence="4 5">KCTC 33872</strain>
    </source>
</reference>
<dbReference type="PANTHER" id="PTHR10204">
    <property type="entry name" value="NAD P H OXIDOREDUCTASE-RELATED"/>
    <property type="match status" value="1"/>
</dbReference>
<dbReference type="GO" id="GO:0005829">
    <property type="term" value="C:cytosol"/>
    <property type="evidence" value="ECO:0007669"/>
    <property type="project" value="TreeGrafter"/>
</dbReference>
<organism evidence="4 5">
    <name type="scientific">Metabacillus mangrovi</name>
    <dbReference type="NCBI Taxonomy" id="1491830"/>
    <lineage>
        <taxon>Bacteria</taxon>
        <taxon>Bacillati</taxon>
        <taxon>Bacillota</taxon>
        <taxon>Bacilli</taxon>
        <taxon>Bacillales</taxon>
        <taxon>Bacillaceae</taxon>
        <taxon>Metabacillus</taxon>
    </lineage>
</organism>
<accession>A0A7X2V4U5</accession>
<dbReference type="EMBL" id="WMIB01000006">
    <property type="protein sequence ID" value="MTH53459.1"/>
    <property type="molecule type" value="Genomic_DNA"/>
</dbReference>
<dbReference type="SUPFAM" id="SSF52218">
    <property type="entry name" value="Flavoproteins"/>
    <property type="match status" value="1"/>
</dbReference>
<gene>
    <name evidence="4" type="ORF">GKZ89_08515</name>
</gene>
<dbReference type="GO" id="GO:0003955">
    <property type="term" value="F:NAD(P)H dehydrogenase (quinone) activity"/>
    <property type="evidence" value="ECO:0007669"/>
    <property type="project" value="TreeGrafter"/>
</dbReference>
<dbReference type="InterPro" id="IPR029039">
    <property type="entry name" value="Flavoprotein-like_sf"/>
</dbReference>
<keyword evidence="5" id="KW-1185">Reference proteome</keyword>
<dbReference type="InterPro" id="IPR051545">
    <property type="entry name" value="NAD(P)H_dehydrogenase_qn"/>
</dbReference>
<dbReference type="RefSeq" id="WP_155111984.1">
    <property type="nucleotide sequence ID" value="NZ_WMIB01000006.1"/>
</dbReference>
<evidence type="ECO:0000256" key="2">
    <source>
        <dbReference type="ARBA" id="ARBA00023002"/>
    </source>
</evidence>
<feature type="domain" description="Flavodoxin-like fold" evidence="3">
    <location>
        <begin position="1"/>
        <end position="181"/>
    </location>
</feature>
<name>A0A7X2V4U5_9BACI</name>
<proteinExistence type="inferred from homology"/>
<comment type="similarity">
    <text evidence="1">Belongs to the NAD(P)H dehydrogenase (quinone) family.</text>
</comment>
<protein>
    <submittedName>
        <fullName evidence="4">Flavodoxin family protein</fullName>
    </submittedName>
</protein>
<sequence>MKTLIIYAHPRQDSFCGQILEAVIEELKILKAEIRLRDLYRIQFQPVLHEDNYSEFFQTQVSEDILEEQSYLLWADTLVFIFPTWWCGMPAILKGYADRVLTNGFAFRTVKDGTEGLLNGKRGLVFQTTGQPEQALKPSQLSMAMEAVMDYGIFHMCGIETVTHQFLYAVNGANLETRKRMIKEVRGVIEVL</sequence>
<evidence type="ECO:0000256" key="1">
    <source>
        <dbReference type="ARBA" id="ARBA00006252"/>
    </source>
</evidence>
<dbReference type="AlphaFoldDB" id="A0A7X2V4U5"/>
<dbReference type="OrthoDB" id="9798454at2"/>
<keyword evidence="2" id="KW-0560">Oxidoreductase</keyword>
<dbReference type="InterPro" id="IPR003680">
    <property type="entry name" value="Flavodoxin_fold"/>
</dbReference>
<comment type="caution">
    <text evidence="4">The sequence shown here is derived from an EMBL/GenBank/DDBJ whole genome shotgun (WGS) entry which is preliminary data.</text>
</comment>
<dbReference type="PANTHER" id="PTHR10204:SF34">
    <property type="entry name" value="NAD(P)H DEHYDROGENASE [QUINONE] 1 ISOFORM 1"/>
    <property type="match status" value="1"/>
</dbReference>
<dbReference type="Proteomes" id="UP000434639">
    <property type="component" value="Unassembled WGS sequence"/>
</dbReference>
<evidence type="ECO:0000313" key="5">
    <source>
        <dbReference type="Proteomes" id="UP000434639"/>
    </source>
</evidence>
<dbReference type="Gene3D" id="3.40.50.360">
    <property type="match status" value="1"/>
</dbReference>